<feature type="domain" description="Beta-lactamase-related" evidence="1">
    <location>
        <begin position="8"/>
        <end position="330"/>
    </location>
</feature>
<dbReference type="GO" id="GO:0016787">
    <property type="term" value="F:hydrolase activity"/>
    <property type="evidence" value="ECO:0007669"/>
    <property type="project" value="UniProtKB-KW"/>
</dbReference>
<dbReference type="AlphaFoldDB" id="A0A7K1V8A2"/>
<evidence type="ECO:0000313" key="2">
    <source>
        <dbReference type="EMBL" id="MVU82885.1"/>
    </source>
</evidence>
<dbReference type="PANTHER" id="PTHR46825:SF9">
    <property type="entry name" value="BETA-LACTAMASE-RELATED DOMAIN-CONTAINING PROTEIN"/>
    <property type="match status" value="1"/>
</dbReference>
<sequence length="456" mass="47907">MPFVVDLERRLADLIAEHGVPGAQVAVLIGGDVTDAAAGVLNTATGVAATTDSVFQIGSITKPWTATLIMQLVAEGRVELDAPVRRYLPELRLRDEAAAAAVTVRHLLSHTSGIDGDLFLDTGRGTDAVEKFVPAIADAVQVHRPGAMFSYCNSGYVLLGRIVEVLRGKPFDAVLRERLATPLGLVRVAADADEAILFRAAVGHFASASGNGSEPTPVWALPASNAPAGARLAMSARDLMGFARLHLSGGRTAAGLPLLAESEVAAMTRPEVAVPDIGYGSHWGLGWQLFDPAGTGLYGHDGSTVGQTAFLRIAPAAGVAIALLANGGDTFALFQDLVGDLLWVHAGVRLPARAVPPARPEPIDAALVSGRYRSAMVEHAIDVDADGRAWLTTTPLTEEAALAPSPGRMELLRLRPDALIAAHPVRGRHNVYALIDGDGRPAARYLHTSRAMPRQP</sequence>
<dbReference type="InterPro" id="IPR050491">
    <property type="entry name" value="AmpC-like"/>
</dbReference>
<accession>A0A7K1V8A2</accession>
<dbReference type="SUPFAM" id="SSF56601">
    <property type="entry name" value="beta-lactamase/transpeptidase-like"/>
    <property type="match status" value="1"/>
</dbReference>
<evidence type="ECO:0000259" key="1">
    <source>
        <dbReference type="Pfam" id="PF00144"/>
    </source>
</evidence>
<proteinExistence type="predicted"/>
<organism evidence="2 3">
    <name type="scientific">Nocardia terrae</name>
    <dbReference type="NCBI Taxonomy" id="2675851"/>
    <lineage>
        <taxon>Bacteria</taxon>
        <taxon>Bacillati</taxon>
        <taxon>Actinomycetota</taxon>
        <taxon>Actinomycetes</taxon>
        <taxon>Mycobacteriales</taxon>
        <taxon>Nocardiaceae</taxon>
        <taxon>Nocardia</taxon>
    </lineage>
</organism>
<name>A0A7K1V8A2_9NOCA</name>
<dbReference type="Gene3D" id="3.40.710.10">
    <property type="entry name" value="DD-peptidase/beta-lactamase superfamily"/>
    <property type="match status" value="1"/>
</dbReference>
<gene>
    <name evidence="2" type="ORF">GPX89_37325</name>
</gene>
<reference evidence="2 3" key="1">
    <citation type="submission" date="2019-12" db="EMBL/GenBank/DDBJ databases">
        <title>Nocardia sp. nov. ET3-3 isolated from soil.</title>
        <authorList>
            <person name="Kanchanasin P."/>
            <person name="Tanasupawat S."/>
            <person name="Yuki M."/>
            <person name="Kudo T."/>
        </authorList>
    </citation>
    <scope>NUCLEOTIDE SEQUENCE [LARGE SCALE GENOMIC DNA]</scope>
    <source>
        <strain evidence="2 3">ET3-3</strain>
    </source>
</reference>
<dbReference type="EMBL" id="WRPP01000011">
    <property type="protein sequence ID" value="MVU82885.1"/>
    <property type="molecule type" value="Genomic_DNA"/>
</dbReference>
<dbReference type="PANTHER" id="PTHR46825">
    <property type="entry name" value="D-ALANYL-D-ALANINE-CARBOXYPEPTIDASE/ENDOPEPTIDASE AMPH"/>
    <property type="match status" value="1"/>
</dbReference>
<dbReference type="InterPro" id="IPR001466">
    <property type="entry name" value="Beta-lactam-related"/>
</dbReference>
<dbReference type="RefSeq" id="WP_157392490.1">
    <property type="nucleotide sequence ID" value="NZ_WRPP01000011.1"/>
</dbReference>
<keyword evidence="2" id="KW-0378">Hydrolase</keyword>
<protein>
    <submittedName>
        <fullName evidence="2">Serine hydrolase</fullName>
    </submittedName>
</protein>
<dbReference type="Proteomes" id="UP000466794">
    <property type="component" value="Unassembled WGS sequence"/>
</dbReference>
<comment type="caution">
    <text evidence="2">The sequence shown here is derived from an EMBL/GenBank/DDBJ whole genome shotgun (WGS) entry which is preliminary data.</text>
</comment>
<dbReference type="InterPro" id="IPR012338">
    <property type="entry name" value="Beta-lactam/transpept-like"/>
</dbReference>
<keyword evidence="3" id="KW-1185">Reference proteome</keyword>
<evidence type="ECO:0000313" key="3">
    <source>
        <dbReference type="Proteomes" id="UP000466794"/>
    </source>
</evidence>
<dbReference type="Pfam" id="PF00144">
    <property type="entry name" value="Beta-lactamase"/>
    <property type="match status" value="1"/>
</dbReference>